<reference evidence="1" key="1">
    <citation type="submission" date="2017-11" db="EMBL/GenBank/DDBJ databases">
        <title>Escherichia coli strain WF5-29 plasmid pWF5-29, complete sequence.</title>
        <authorList>
            <person name="Liu B.-T."/>
            <person name="Song F.-J."/>
        </authorList>
    </citation>
    <scope>NUCLEOTIDE SEQUENCE</scope>
    <source>
        <strain evidence="1">WF5-29</strain>
        <plasmid evidence="1">pWF5-29</plasmid>
    </source>
</reference>
<proteinExistence type="predicted"/>
<dbReference type="EMBL" id="MG385063">
    <property type="protein sequence ID" value="AVX49366.1"/>
    <property type="molecule type" value="Genomic_DNA"/>
</dbReference>
<evidence type="ECO:0000313" key="1">
    <source>
        <dbReference type="EMBL" id="AVX49366.1"/>
    </source>
</evidence>
<name>A0A5S8ZI94_ECOLX</name>
<protein>
    <submittedName>
        <fullName evidence="1">Uncharacterized protein</fullName>
    </submittedName>
</protein>
<keyword evidence="1" id="KW-0614">Plasmid</keyword>
<organism evidence="1">
    <name type="scientific">Escherichia coli</name>
    <dbReference type="NCBI Taxonomy" id="562"/>
    <lineage>
        <taxon>Bacteria</taxon>
        <taxon>Pseudomonadati</taxon>
        <taxon>Pseudomonadota</taxon>
        <taxon>Gammaproteobacteria</taxon>
        <taxon>Enterobacterales</taxon>
        <taxon>Enterobacteriaceae</taxon>
        <taxon>Escherichia</taxon>
    </lineage>
</organism>
<dbReference type="AlphaFoldDB" id="A0A5S8ZI94"/>
<sequence>MISLSPPTICNSAQSSNAWQANVKLLSRFKCNSGQNW</sequence>
<accession>A0A5S8ZI94</accession>
<geneLocation type="plasmid" evidence="1">
    <name>pWF5-29</name>
</geneLocation>